<dbReference type="Proteomes" id="UP001230300">
    <property type="component" value="Unassembled WGS sequence"/>
</dbReference>
<dbReference type="EMBL" id="LJGP01000009">
    <property type="protein sequence ID" value="KWU04342.1"/>
    <property type="molecule type" value="Genomic_DNA"/>
</dbReference>
<dbReference type="GO" id="GO:0016020">
    <property type="term" value="C:membrane"/>
    <property type="evidence" value="ECO:0007669"/>
    <property type="project" value="InterPro"/>
</dbReference>
<feature type="domain" description="FMN-binding" evidence="1">
    <location>
        <begin position="13"/>
        <end position="87"/>
    </location>
</feature>
<evidence type="ECO:0000313" key="10">
    <source>
        <dbReference type="EMBL" id="TDN32135.1"/>
    </source>
</evidence>
<evidence type="ECO:0000313" key="6">
    <source>
        <dbReference type="EMBL" id="MBI1707853.1"/>
    </source>
</evidence>
<dbReference type="Proteomes" id="UP000324504">
    <property type="component" value="Unassembled WGS sequence"/>
</dbReference>
<dbReference type="EMBL" id="VUAV01000017">
    <property type="protein sequence ID" value="KAA8812914.1"/>
    <property type="molecule type" value="Genomic_DNA"/>
</dbReference>
<reference evidence="8" key="10">
    <citation type="submission" date="2023-08" db="EMBL/GenBank/DDBJ databases">
        <title>Lactobacillus from the Female Urinary Tract.</title>
        <authorList>
            <person name="Stegman N."/>
            <person name="Jackson B."/>
            <person name="Steiling M."/>
            <person name="Sedano C."/>
            <person name="Wolfe A."/>
            <person name="Putonti C."/>
        </authorList>
    </citation>
    <scope>NUCLEOTIDE SEQUENCE</scope>
    <source>
        <strain evidence="8">UMB5661</strain>
    </source>
</reference>
<reference evidence="5 11" key="1">
    <citation type="journal article" date="2016" name="Microbiology (Mosc.)">
        <title>Comparison of Lactobacillus crispatus isolates from Lactobacillus-dominated vaginal microbiomes with isolates from microbiomes containing bacterial vaginosis-associated bacteria.</title>
        <authorList>
            <person name="Abdelmaksoud A.A."/>
            <person name="Koparde V.N."/>
            <person name="Sheth N.U."/>
            <person name="Serrano M.G."/>
            <person name="Glascock A.L."/>
            <person name="Fettweis J.M."/>
            <person name="Strauss Iii J.F."/>
            <person name="Buck G.A."/>
            <person name="Jefferson K.K."/>
        </authorList>
    </citation>
    <scope>NUCLEOTIDE SEQUENCE [LARGE SCALE GENOMIC DNA]</scope>
    <source>
        <strain evidence="5 11">VMC3</strain>
    </source>
</reference>
<dbReference type="EMBL" id="DYXB01000100">
    <property type="protein sequence ID" value="HJF10448.1"/>
    <property type="molecule type" value="Genomic_DNA"/>
</dbReference>
<dbReference type="EMBL" id="JASOGN010000019">
    <property type="protein sequence ID" value="MDK6502719.1"/>
    <property type="molecule type" value="Genomic_DNA"/>
</dbReference>
<name>A0A109DKN2_9LACO</name>
<dbReference type="SMART" id="SM00900">
    <property type="entry name" value="FMN_bind"/>
    <property type="match status" value="1"/>
</dbReference>
<dbReference type="Proteomes" id="UP000067598">
    <property type="component" value="Unassembled WGS sequence"/>
</dbReference>
<dbReference type="Gene3D" id="3.90.1010.20">
    <property type="match status" value="1"/>
</dbReference>
<reference evidence="3 13" key="3">
    <citation type="submission" date="2019-09" db="EMBL/GenBank/DDBJ databases">
        <title>Comparative analysis of L. crispatus genomes revealed niche specific adaptation to different host and body sites.</title>
        <authorList>
            <person name="Pan M."/>
            <person name="Hidalgo-Cantabrana C."/>
            <person name="Barrangou R."/>
        </authorList>
    </citation>
    <scope>NUCLEOTIDE SEQUENCE [LARGE SCALE GENOMIC DNA]</scope>
    <source>
        <strain evidence="3 13">NCK2488</strain>
    </source>
</reference>
<evidence type="ECO:0000313" key="3">
    <source>
        <dbReference type="EMBL" id="KAA8812914.1"/>
    </source>
</evidence>
<evidence type="ECO:0000313" key="8">
    <source>
        <dbReference type="EMBL" id="MDT9610102.1"/>
    </source>
</evidence>
<dbReference type="EMBL" id="NKLP01000078">
    <property type="protein sequence ID" value="TDN32135.1"/>
    <property type="molecule type" value="Genomic_DNA"/>
</dbReference>
<reference evidence="10 12" key="2">
    <citation type="submission" date="2017-06" db="EMBL/GenBank/DDBJ databases">
        <authorList>
            <person name="Swanenburg J."/>
            <person name="Kort R."/>
        </authorList>
    </citation>
    <scope>NUCLEOTIDE SEQUENCE [LARGE SCALE GENOMIC DNA]</scope>
    <source>
        <strain evidence="10 12">RL05</strain>
    </source>
</reference>
<evidence type="ECO:0000313" key="15">
    <source>
        <dbReference type="Proteomes" id="UP000464915"/>
    </source>
</evidence>
<reference evidence="9 15" key="5">
    <citation type="submission" date="2019-12" db="EMBL/GenBank/DDBJ databases">
        <title>Complete Genome Sequences of Lactobacillus strains, C25 and P38, Isolated from Chicken Cecum.</title>
        <authorList>
            <person name="Hassan H.M."/>
            <person name="Mendoza M."/>
            <person name="Rezvani M."/>
            <person name="Koci M.D."/>
            <person name="Dickey A.N."/>
            <person name="Scholl E.H."/>
        </authorList>
    </citation>
    <scope>NUCLEOTIDE SEQUENCE [LARGE SCALE GENOMIC DNA]</scope>
    <source>
        <strain evidence="9 15">C25</strain>
    </source>
</reference>
<organism evidence="5 11">
    <name type="scientific">Lactobacillus crispatus</name>
    <dbReference type="NCBI Taxonomy" id="47770"/>
    <lineage>
        <taxon>Bacteria</taxon>
        <taxon>Bacillati</taxon>
        <taxon>Bacillota</taxon>
        <taxon>Bacilli</taxon>
        <taxon>Lactobacillales</taxon>
        <taxon>Lactobacillaceae</taxon>
        <taxon>Lactobacillus</taxon>
    </lineage>
</organism>
<evidence type="ECO:0000313" key="2">
    <source>
        <dbReference type="EMBL" id="HJF10448.1"/>
    </source>
</evidence>
<dbReference type="PATRIC" id="fig|47770.28.peg.2205"/>
<gene>
    <name evidence="5" type="ORF">AEL95_02950</name>
    <name evidence="10" type="ORF">CEE75_04885</name>
    <name evidence="3" type="ORF">F1C09_04190</name>
    <name evidence="4" type="ORF">F8251_09700</name>
    <name evidence="9" type="ORF">GSR61_06535</name>
    <name evidence="6" type="ORF">HYQ56_0833</name>
    <name evidence="2" type="ORF">K8V23_06680</name>
    <name evidence="7" type="ORF">QP235_05825</name>
    <name evidence="8" type="ORF">RON39_08250</name>
</gene>
<evidence type="ECO:0000313" key="7">
    <source>
        <dbReference type="EMBL" id="MDK6502719.1"/>
    </source>
</evidence>
<evidence type="ECO:0000259" key="1">
    <source>
        <dbReference type="SMART" id="SM00900"/>
    </source>
</evidence>
<dbReference type="Proteomes" id="UP000784793">
    <property type="component" value="Unassembled WGS sequence"/>
</dbReference>
<dbReference type="GeneID" id="69823296"/>
<evidence type="ECO:0000313" key="11">
    <source>
        <dbReference type="Proteomes" id="UP000067598"/>
    </source>
</evidence>
<dbReference type="InterPro" id="IPR007329">
    <property type="entry name" value="FMN-bd"/>
</dbReference>
<proteinExistence type="predicted"/>
<dbReference type="Pfam" id="PF04205">
    <property type="entry name" value="FMN_bind"/>
    <property type="match status" value="1"/>
</dbReference>
<evidence type="ECO:0000313" key="9">
    <source>
        <dbReference type="EMBL" id="QHQ68232.1"/>
    </source>
</evidence>
<dbReference type="GO" id="GO:0010181">
    <property type="term" value="F:FMN binding"/>
    <property type="evidence" value="ECO:0007669"/>
    <property type="project" value="InterPro"/>
</dbReference>
<reference evidence="7" key="9">
    <citation type="submission" date="2023-05" db="EMBL/GenBank/DDBJ databases">
        <title>Cataloging the Phylogenetic Diversity of Human Bladder Bacteria.</title>
        <authorList>
            <person name="Du J."/>
        </authorList>
    </citation>
    <scope>NUCLEOTIDE SEQUENCE</scope>
    <source>
        <strain evidence="7">UMB9226</strain>
    </source>
</reference>
<reference evidence="6" key="6">
    <citation type="submission" date="2020-07" db="EMBL/GenBank/DDBJ databases">
        <title>Comparative genomics analyses of Lactobacillus crispatus isolated from different ecological niches.</title>
        <authorList>
            <person name="Mancino W."/>
            <person name="Mancabelli L."/>
            <person name="Lugli G.A."/>
            <person name="Milani C."/>
            <person name="Viappiani A."/>
            <person name="Anzalone R."/>
            <person name="Longhi G."/>
            <person name="Ventura M."/>
            <person name="Turroni F."/>
        </authorList>
    </citation>
    <scope>NUCLEOTIDE SEQUENCE</scope>
    <source>
        <strain evidence="6">LB65</strain>
    </source>
</reference>
<reference evidence="4 14" key="4">
    <citation type="submission" date="2019-09" db="EMBL/GenBank/DDBJ databases">
        <title>Investigation of probiotic properties of different lactic acid bacteria.</title>
        <authorList>
            <person name="Jaomanjaka F."/>
            <person name="Blanc P."/>
        </authorList>
    </citation>
    <scope>NUCLEOTIDE SEQUENCE [LARGE SCALE GENOMIC DNA]</scope>
    <source>
        <strain evidence="4 14">BIO6272</strain>
    </source>
</reference>
<evidence type="ECO:0000313" key="5">
    <source>
        <dbReference type="EMBL" id="KWU04342.1"/>
    </source>
</evidence>
<accession>A0A109DKN2</accession>
<dbReference type="EMBL" id="JAVTXN010000045">
    <property type="protein sequence ID" value="MDT9610102.1"/>
    <property type="molecule type" value="Genomic_DNA"/>
</dbReference>
<dbReference type="EMBL" id="CP047142">
    <property type="protein sequence ID" value="QHQ68232.1"/>
    <property type="molecule type" value="Genomic_DNA"/>
</dbReference>
<sequence length="88" mass="9340">MLKEGTYSARARGMAGFVGVTLTVADNKISTVDLDLSTETPQYGQKAEKTLKQEILDKQSADIDAVTGATFTSNGVKEATSEALKQAK</sequence>
<evidence type="ECO:0000313" key="14">
    <source>
        <dbReference type="Proteomes" id="UP000430323"/>
    </source>
</evidence>
<dbReference type="EMBL" id="JACCPP010000010">
    <property type="protein sequence ID" value="MBI1707853.1"/>
    <property type="molecule type" value="Genomic_DNA"/>
</dbReference>
<dbReference type="Proteomes" id="UP001194414">
    <property type="component" value="Unassembled WGS sequence"/>
</dbReference>
<reference evidence="2" key="8">
    <citation type="submission" date="2021-09" db="EMBL/GenBank/DDBJ databases">
        <authorList>
            <person name="Gilroy R."/>
        </authorList>
    </citation>
    <scope>NUCLEOTIDE SEQUENCE</scope>
    <source>
        <strain evidence="2">CHK194-22301</strain>
    </source>
</reference>
<dbReference type="OMA" id="TPQYGQK"/>
<protein>
    <submittedName>
        <fullName evidence="2">FMN-binding protein</fullName>
    </submittedName>
    <submittedName>
        <fullName evidence="5">Ferredoxin</fullName>
    </submittedName>
</protein>
<accession>A0A6P1TUQ0</accession>
<dbReference type="Proteomes" id="UP001253287">
    <property type="component" value="Unassembled WGS sequence"/>
</dbReference>
<evidence type="ECO:0000313" key="12">
    <source>
        <dbReference type="Proteomes" id="UP000295195"/>
    </source>
</evidence>
<dbReference type="RefSeq" id="WP_005728109.1">
    <property type="nucleotide sequence ID" value="NZ_AP025162.1"/>
</dbReference>
<dbReference type="Proteomes" id="UP000295195">
    <property type="component" value="Unassembled WGS sequence"/>
</dbReference>
<evidence type="ECO:0000313" key="13">
    <source>
        <dbReference type="Proteomes" id="UP000324504"/>
    </source>
</evidence>
<evidence type="ECO:0000313" key="4">
    <source>
        <dbReference type="EMBL" id="KAB1968733.1"/>
    </source>
</evidence>
<dbReference type="Proteomes" id="UP000430323">
    <property type="component" value="Unassembled WGS sequence"/>
</dbReference>
<dbReference type="AlphaFoldDB" id="A0A109DKN2"/>
<dbReference type="EMBL" id="WBOB01000080">
    <property type="protein sequence ID" value="KAB1968733.1"/>
    <property type="molecule type" value="Genomic_DNA"/>
</dbReference>
<reference evidence="2" key="7">
    <citation type="journal article" date="2021" name="PeerJ">
        <title>Extensive microbial diversity within the chicken gut microbiome revealed by metagenomics and culture.</title>
        <authorList>
            <person name="Gilroy R."/>
            <person name="Ravi A."/>
            <person name="Getino M."/>
            <person name="Pursley I."/>
            <person name="Horton D.L."/>
            <person name="Alikhan N.F."/>
            <person name="Baker D."/>
            <person name="Gharbi K."/>
            <person name="Hall N."/>
            <person name="Watson M."/>
            <person name="Adriaenssens E.M."/>
            <person name="Foster-Nyarko E."/>
            <person name="Jarju S."/>
            <person name="Secka A."/>
            <person name="Antonio M."/>
            <person name="Oren A."/>
            <person name="Chaudhuri R.R."/>
            <person name="La Ragione R."/>
            <person name="Hildebrand F."/>
            <person name="Pallen M.J."/>
        </authorList>
    </citation>
    <scope>NUCLEOTIDE SEQUENCE</scope>
    <source>
        <strain evidence="2">CHK194-22301</strain>
    </source>
</reference>
<dbReference type="Proteomes" id="UP000464915">
    <property type="component" value="Chromosome"/>
</dbReference>